<evidence type="ECO:0000256" key="2">
    <source>
        <dbReference type="ARBA" id="ARBA00012438"/>
    </source>
</evidence>
<dbReference type="AlphaFoldDB" id="A0A369TH22"/>
<keyword evidence="7" id="KW-0067">ATP-binding</keyword>
<evidence type="ECO:0000259" key="11">
    <source>
        <dbReference type="PROSITE" id="PS50123"/>
    </source>
</evidence>
<dbReference type="SMART" id="SM00911">
    <property type="entry name" value="HWE_HK"/>
    <property type="match status" value="1"/>
</dbReference>
<dbReference type="InterPro" id="IPR050903">
    <property type="entry name" value="Bact_Chemotaxis_MeTrfase"/>
</dbReference>
<dbReference type="SUPFAM" id="SSF52738">
    <property type="entry name" value="Methylesterase CheB, C-terminal domain"/>
    <property type="match status" value="1"/>
</dbReference>
<dbReference type="EC" id="2.7.13.3" evidence="2"/>
<dbReference type="InterPro" id="IPR036890">
    <property type="entry name" value="HATPase_C_sf"/>
</dbReference>
<dbReference type="PROSITE" id="PS50123">
    <property type="entry name" value="CHER"/>
    <property type="match status" value="1"/>
</dbReference>
<accession>A0A369TH22</accession>
<feature type="active site" evidence="8">
    <location>
        <position position="133"/>
    </location>
</feature>
<evidence type="ECO:0000256" key="9">
    <source>
        <dbReference type="SAM" id="MobiDB-lite"/>
    </source>
</evidence>
<feature type="domain" description="CheB-type methylesterase" evidence="10">
    <location>
        <begin position="5"/>
        <end position="186"/>
    </location>
</feature>
<keyword evidence="13" id="KW-1185">Reference proteome</keyword>
<dbReference type="PANTHER" id="PTHR24422:SF27">
    <property type="entry name" value="PROTEIN-GLUTAMATE O-METHYLTRANSFERASE"/>
    <property type="match status" value="1"/>
</dbReference>
<dbReference type="InterPro" id="IPR000780">
    <property type="entry name" value="CheR_MeTrfase"/>
</dbReference>
<dbReference type="Gene3D" id="3.40.50.180">
    <property type="entry name" value="Methylesterase CheB, C-terminal domain"/>
    <property type="match status" value="1"/>
</dbReference>
<dbReference type="GO" id="GO:0005524">
    <property type="term" value="F:ATP binding"/>
    <property type="evidence" value="ECO:0007669"/>
    <property type="project" value="UniProtKB-KW"/>
</dbReference>
<dbReference type="Proteomes" id="UP000253977">
    <property type="component" value="Unassembled WGS sequence"/>
</dbReference>
<evidence type="ECO:0000256" key="4">
    <source>
        <dbReference type="ARBA" id="ARBA00022679"/>
    </source>
</evidence>
<gene>
    <name evidence="12" type="ORF">DU478_18915</name>
</gene>
<dbReference type="InterPro" id="IPR022642">
    <property type="entry name" value="CheR_C"/>
</dbReference>
<dbReference type="GO" id="GO:0006935">
    <property type="term" value="P:chemotaxis"/>
    <property type="evidence" value="ECO:0007669"/>
    <property type="project" value="UniProtKB-UniRule"/>
</dbReference>
<dbReference type="InterPro" id="IPR000014">
    <property type="entry name" value="PAS"/>
</dbReference>
<proteinExistence type="predicted"/>
<dbReference type="GO" id="GO:0004673">
    <property type="term" value="F:protein histidine kinase activity"/>
    <property type="evidence" value="ECO:0007669"/>
    <property type="project" value="UniProtKB-EC"/>
</dbReference>
<evidence type="ECO:0000313" key="12">
    <source>
        <dbReference type="EMBL" id="RDD64641.1"/>
    </source>
</evidence>
<reference evidence="12 13" key="1">
    <citation type="submission" date="2018-07" db="EMBL/GenBank/DDBJ databases">
        <title>Thalassococcus profundi sp. nov., a marine bacterium isolated from deep seawater of Okinawa Trough.</title>
        <authorList>
            <person name="Yu M."/>
        </authorList>
    </citation>
    <scope>NUCLEOTIDE SEQUENCE [LARGE SCALE GENOMIC DNA]</scope>
    <source>
        <strain evidence="12 13">WRAS1</strain>
    </source>
</reference>
<keyword evidence="3" id="KW-0597">Phosphoprotein</keyword>
<dbReference type="CDD" id="cd16434">
    <property type="entry name" value="CheB-CheR_fusion"/>
    <property type="match status" value="1"/>
</dbReference>
<feature type="active site" evidence="8">
    <location>
        <position position="41"/>
    </location>
</feature>
<keyword evidence="8" id="KW-0378">Hydrolase</keyword>
<dbReference type="InterPro" id="IPR035965">
    <property type="entry name" value="PAS-like_dom_sf"/>
</dbReference>
<dbReference type="Gene3D" id="3.40.50.150">
    <property type="entry name" value="Vaccinia Virus protein VP39"/>
    <property type="match status" value="1"/>
</dbReference>
<name>A0A369TH22_9RHOB</name>
<sequence length="1028" mass="114274">MDTRPTLVVGIGASAGGIPAIQELLANVPAGHGMSFVVVMHLSSDHPSHLATVLASKTDLRVEQISDGDKIRPDTVHVIPPGQILEIQDSVLHLRPEERSHRESRPIDVFFASLAEDQGEDAVGILLSGANSDGTLGIKQIKETGGITIAQSGNGPDFAPKMPESAIAVGLIDFAEEPSDIPARLLHIQDGNNQLQSLERSDLAKKESDRARQIQHDIAKLLKRQTGHPFSGYKQKTFLRRVMRRMKIHKDRTPEDYLERLRADPEEGMDLFRDLLINVTGFFRDPDAFEALRTEVIPRLFKGRLADATIRIWVPGCATGEEVFSLGILFTEYSDTLEDPPAVQIFATDIDEQALSVARAGRYPKQALHGLSQERIERFFENDAMEFTIAKRVRDMCVFSAHSIISHPPFSRMDLVSCRNLLIYLGQELQEKVIPTFHYALRPGGYLFLGTSESVSRHRDLFKPVDQRQRLFQARETESRFRPAPRTFNVPGADFSIPSTISGSTDDGRRLLRHQVEQQVLERHSPPHVAVTAAAEILYFSAGTGAYLEFPRGAPSRQLFDVARRDLRIDLRTVLRDVKERRERVQRIAVMPDPGSGEERQVLLTAEPMEQNAPGDSLFLVVFETLKFDASPIVGPAGGTEASDDAMERELRDMRERLQTMVEEYETALEELRASNEELVASNEEAQSANEELEASKEEMQSLNEELSTINNELSESVSELDQINIDLKNLYAASEVAAIFLDEALFIRSFTPAAKSFFNLRESDLGRPLTELSTKFDFPELQDWIASAMECGATQEKTLTSGEGNHHLLRIGPYHGSDDDPDGAIVTIVDVTRLIEAEKQKENLIGELNHRVKNMLTVVMSIVKQTNRTNSDPDQFTEVLVGRLHGLSRAYALMSEADWSHVTIEDIISAEAAVHEEGRFDCDGPEINLGPQETLALGTVLHELATNAMKYGALCKRGGKVTIRWEKQGDVLKLSWRETGGPPIEAAPEENGFGLTFVAGQVMGPLGGSLETGFPRDGFWMTLTLPL</sequence>
<evidence type="ECO:0000256" key="7">
    <source>
        <dbReference type="ARBA" id="ARBA00022840"/>
    </source>
</evidence>
<evidence type="ECO:0000256" key="8">
    <source>
        <dbReference type="PROSITE-ProRule" id="PRU00050"/>
    </source>
</evidence>
<dbReference type="Pfam" id="PF01739">
    <property type="entry name" value="CheR"/>
    <property type="match status" value="1"/>
</dbReference>
<dbReference type="GO" id="GO:0008757">
    <property type="term" value="F:S-adenosylmethionine-dependent methyltransferase activity"/>
    <property type="evidence" value="ECO:0007669"/>
    <property type="project" value="InterPro"/>
</dbReference>
<dbReference type="OrthoDB" id="9816309at2"/>
<comment type="catalytic activity">
    <reaction evidence="1">
        <text>ATP + protein L-histidine = ADP + protein N-phospho-L-histidine.</text>
        <dbReference type="EC" id="2.7.13.3"/>
    </reaction>
</comment>
<keyword evidence="8" id="KW-0145">Chemotaxis</keyword>
<evidence type="ECO:0000256" key="3">
    <source>
        <dbReference type="ARBA" id="ARBA00022553"/>
    </source>
</evidence>
<evidence type="ECO:0000256" key="5">
    <source>
        <dbReference type="ARBA" id="ARBA00022741"/>
    </source>
</evidence>
<feature type="domain" description="CheR-type methyltransferase" evidence="11">
    <location>
        <begin position="218"/>
        <end position="485"/>
    </location>
</feature>
<organism evidence="12 13">
    <name type="scientific">Thalassococcus profundi</name>
    <dbReference type="NCBI Taxonomy" id="2282382"/>
    <lineage>
        <taxon>Bacteria</taxon>
        <taxon>Pseudomonadati</taxon>
        <taxon>Pseudomonadota</taxon>
        <taxon>Alphaproteobacteria</taxon>
        <taxon>Rhodobacterales</taxon>
        <taxon>Roseobacteraceae</taxon>
        <taxon>Thalassococcus</taxon>
    </lineage>
</organism>
<dbReference type="PROSITE" id="PS50122">
    <property type="entry name" value="CHEB"/>
    <property type="match status" value="1"/>
</dbReference>
<protein>
    <recommendedName>
        <fullName evidence="2">histidine kinase</fullName>
        <ecNumber evidence="2">2.7.13.3</ecNumber>
    </recommendedName>
</protein>
<feature type="region of interest" description="Disordered" evidence="9">
    <location>
        <begin position="678"/>
        <end position="697"/>
    </location>
</feature>
<dbReference type="InterPro" id="IPR011102">
    <property type="entry name" value="Sig_transdc_His_kinase_HWE"/>
</dbReference>
<dbReference type="SUPFAM" id="SSF53335">
    <property type="entry name" value="S-adenosyl-L-methionine-dependent methyltransferases"/>
    <property type="match status" value="1"/>
</dbReference>
<dbReference type="GO" id="GO:0000156">
    <property type="term" value="F:phosphorelay response regulator activity"/>
    <property type="evidence" value="ECO:0007669"/>
    <property type="project" value="InterPro"/>
</dbReference>
<dbReference type="PANTHER" id="PTHR24422">
    <property type="entry name" value="CHEMOTAXIS PROTEIN METHYLTRANSFERASE"/>
    <property type="match status" value="1"/>
</dbReference>
<evidence type="ECO:0000256" key="6">
    <source>
        <dbReference type="ARBA" id="ARBA00022777"/>
    </source>
</evidence>
<evidence type="ECO:0000313" key="13">
    <source>
        <dbReference type="Proteomes" id="UP000253977"/>
    </source>
</evidence>
<evidence type="ECO:0000256" key="1">
    <source>
        <dbReference type="ARBA" id="ARBA00000085"/>
    </source>
</evidence>
<dbReference type="CDD" id="cd00130">
    <property type="entry name" value="PAS"/>
    <property type="match status" value="1"/>
</dbReference>
<dbReference type="CDD" id="cd02440">
    <property type="entry name" value="AdoMet_MTases"/>
    <property type="match status" value="1"/>
</dbReference>
<keyword evidence="6" id="KW-0418">Kinase</keyword>
<dbReference type="InterPro" id="IPR022641">
    <property type="entry name" value="CheR_N"/>
</dbReference>
<dbReference type="SUPFAM" id="SSF55874">
    <property type="entry name" value="ATPase domain of HSP90 chaperone/DNA topoisomerase II/histidine kinase"/>
    <property type="match status" value="1"/>
</dbReference>
<dbReference type="SMART" id="SM00138">
    <property type="entry name" value="MeTrc"/>
    <property type="match status" value="1"/>
</dbReference>
<feature type="active site" evidence="8">
    <location>
        <position position="14"/>
    </location>
</feature>
<dbReference type="SUPFAM" id="SSF55785">
    <property type="entry name" value="PYP-like sensor domain (PAS domain)"/>
    <property type="match status" value="1"/>
</dbReference>
<keyword evidence="4" id="KW-0808">Transferase</keyword>
<dbReference type="Pfam" id="PF13596">
    <property type="entry name" value="PAS_10"/>
    <property type="match status" value="1"/>
</dbReference>
<dbReference type="Gene3D" id="3.30.565.10">
    <property type="entry name" value="Histidine kinase-like ATPase, C-terminal domain"/>
    <property type="match status" value="1"/>
</dbReference>
<dbReference type="GO" id="GO:0008984">
    <property type="term" value="F:protein-glutamate methylesterase activity"/>
    <property type="evidence" value="ECO:0007669"/>
    <property type="project" value="InterPro"/>
</dbReference>
<dbReference type="Pfam" id="PF07536">
    <property type="entry name" value="HWE_HK"/>
    <property type="match status" value="1"/>
</dbReference>
<dbReference type="InterPro" id="IPR029063">
    <property type="entry name" value="SAM-dependent_MTases_sf"/>
</dbReference>
<comment type="caution">
    <text evidence="12">The sequence shown here is derived from an EMBL/GenBank/DDBJ whole genome shotgun (WGS) entry which is preliminary data.</text>
</comment>
<dbReference type="SUPFAM" id="SSF47757">
    <property type="entry name" value="Chemotaxis receptor methyltransferase CheR, N-terminal domain"/>
    <property type="match status" value="1"/>
</dbReference>
<dbReference type="GO" id="GO:0005737">
    <property type="term" value="C:cytoplasm"/>
    <property type="evidence" value="ECO:0007669"/>
    <property type="project" value="InterPro"/>
</dbReference>
<keyword evidence="5" id="KW-0547">Nucleotide-binding</keyword>
<dbReference type="InterPro" id="IPR035909">
    <property type="entry name" value="CheB_C"/>
</dbReference>
<evidence type="ECO:0000259" key="10">
    <source>
        <dbReference type="PROSITE" id="PS50122"/>
    </source>
</evidence>
<dbReference type="PRINTS" id="PR00996">
    <property type="entry name" value="CHERMTFRASE"/>
</dbReference>
<dbReference type="Pfam" id="PF03705">
    <property type="entry name" value="CheR_N"/>
    <property type="match status" value="1"/>
</dbReference>
<dbReference type="Pfam" id="PF01339">
    <property type="entry name" value="CheB_methylest"/>
    <property type="match status" value="1"/>
</dbReference>
<dbReference type="RefSeq" id="WP_114512526.1">
    <property type="nucleotide sequence ID" value="NZ_QPMK01000019.1"/>
</dbReference>
<dbReference type="InterPro" id="IPR000673">
    <property type="entry name" value="Sig_transdc_resp-reg_Me-estase"/>
</dbReference>
<feature type="compositionally biased region" description="Low complexity" evidence="9">
    <location>
        <begin position="681"/>
        <end position="690"/>
    </location>
</feature>
<dbReference type="EMBL" id="QPMK01000019">
    <property type="protein sequence ID" value="RDD64641.1"/>
    <property type="molecule type" value="Genomic_DNA"/>
</dbReference>
<dbReference type="Gene3D" id="3.30.450.20">
    <property type="entry name" value="PAS domain"/>
    <property type="match status" value="1"/>
</dbReference>